<sequence length="156" mass="17848">MRLTTRMLPELDGQDVFDIAAWHLLRQHGQAIAPGTSKSMYRAPDGKRCAVGWLMPDDVYSRSLEFFSVRDLASMMLDSTRHEHHAFTAFLIRHMVLLSELQHMHDSNPPAQWPARLRVIAHQNGVNSRVVDSGLPAYDPARLETYDELALEELVW</sequence>
<evidence type="ECO:0000313" key="2">
    <source>
        <dbReference type="Proteomes" id="UP001392318"/>
    </source>
</evidence>
<proteinExistence type="predicted"/>
<name>A0ACC6RQI2_9BURK</name>
<keyword evidence="2" id="KW-1185">Reference proteome</keyword>
<comment type="caution">
    <text evidence="1">The sequence shown here is derived from an EMBL/GenBank/DDBJ whole genome shotgun (WGS) entry which is preliminary data.</text>
</comment>
<evidence type="ECO:0000313" key="1">
    <source>
        <dbReference type="EMBL" id="MEM5403807.1"/>
    </source>
</evidence>
<organism evidence="1 2">
    <name type="scientific">Paraburkholderia unamae</name>
    <dbReference type="NCBI Taxonomy" id="219649"/>
    <lineage>
        <taxon>Bacteria</taxon>
        <taxon>Pseudomonadati</taxon>
        <taxon>Pseudomonadota</taxon>
        <taxon>Betaproteobacteria</taxon>
        <taxon>Burkholderiales</taxon>
        <taxon>Burkholderiaceae</taxon>
        <taxon>Paraburkholderia</taxon>
    </lineage>
</organism>
<gene>
    <name evidence="1" type="ORF">VSR83_27860</name>
</gene>
<dbReference type="EMBL" id="JAYMRU010000024">
    <property type="protein sequence ID" value="MEM5403807.1"/>
    <property type="molecule type" value="Genomic_DNA"/>
</dbReference>
<dbReference type="Proteomes" id="UP001392318">
    <property type="component" value="Unassembled WGS sequence"/>
</dbReference>
<reference evidence="1" key="1">
    <citation type="submission" date="2024-01" db="EMBL/GenBank/DDBJ databases">
        <title>The diversity of rhizobia nodulating Mimosa spp. in eleven states of Brazil covering several biomes is determined by host plant, location, and edaphic factors.</title>
        <authorList>
            <person name="Rouws L."/>
            <person name="Barauna A."/>
            <person name="Beukes C."/>
            <person name="De Faria S.M."/>
            <person name="Gross E."/>
            <person name="Dos Reis Junior F.B."/>
            <person name="Simon M."/>
            <person name="Maluk M."/>
            <person name="Odee D.W."/>
            <person name="Kenicer G."/>
            <person name="Young J.P.W."/>
            <person name="Reis V.M."/>
            <person name="Zilli J."/>
            <person name="James E.K."/>
        </authorList>
    </citation>
    <scope>NUCLEOTIDE SEQUENCE</scope>
    <source>
        <strain evidence="1">JPY452</strain>
    </source>
</reference>
<accession>A0ACC6RQI2</accession>
<protein>
    <submittedName>
        <fullName evidence="1">Uncharacterized protein</fullName>
    </submittedName>
</protein>